<dbReference type="InterPro" id="IPR001680">
    <property type="entry name" value="WD40_rpt"/>
</dbReference>
<dbReference type="InterPro" id="IPR019775">
    <property type="entry name" value="WD40_repeat_CS"/>
</dbReference>
<proteinExistence type="predicted"/>
<evidence type="ECO:0000313" key="6">
    <source>
        <dbReference type="Proteomes" id="UP000023152"/>
    </source>
</evidence>
<dbReference type="InterPro" id="IPR051983">
    <property type="entry name" value="WSB_SOCS-box_domain"/>
</dbReference>
<feature type="repeat" description="WD" evidence="4">
    <location>
        <begin position="219"/>
        <end position="260"/>
    </location>
</feature>
<evidence type="ECO:0000256" key="4">
    <source>
        <dbReference type="PROSITE-ProRule" id="PRU00221"/>
    </source>
</evidence>
<dbReference type="InterPro" id="IPR036322">
    <property type="entry name" value="WD40_repeat_dom_sf"/>
</dbReference>
<protein>
    <submittedName>
        <fullName evidence="5">Uncharacterized protein</fullName>
    </submittedName>
</protein>
<organism evidence="5 6">
    <name type="scientific">Reticulomyxa filosa</name>
    <dbReference type="NCBI Taxonomy" id="46433"/>
    <lineage>
        <taxon>Eukaryota</taxon>
        <taxon>Sar</taxon>
        <taxon>Rhizaria</taxon>
        <taxon>Retaria</taxon>
        <taxon>Foraminifera</taxon>
        <taxon>Monothalamids</taxon>
        <taxon>Reticulomyxidae</taxon>
        <taxon>Reticulomyxa</taxon>
    </lineage>
</organism>
<dbReference type="PROSITE" id="PS50082">
    <property type="entry name" value="WD_REPEATS_2"/>
    <property type="match status" value="6"/>
</dbReference>
<feature type="repeat" description="WD" evidence="4">
    <location>
        <begin position="177"/>
        <end position="218"/>
    </location>
</feature>
<evidence type="ECO:0000256" key="3">
    <source>
        <dbReference type="ARBA" id="ARBA00022786"/>
    </source>
</evidence>
<feature type="repeat" description="WD" evidence="4">
    <location>
        <begin position="93"/>
        <end position="134"/>
    </location>
</feature>
<dbReference type="PROSITE" id="PS00678">
    <property type="entry name" value="WD_REPEATS_1"/>
    <property type="match status" value="4"/>
</dbReference>
<dbReference type="SMART" id="SM00320">
    <property type="entry name" value="WD40"/>
    <property type="match status" value="7"/>
</dbReference>
<dbReference type="InterPro" id="IPR015943">
    <property type="entry name" value="WD40/YVTN_repeat-like_dom_sf"/>
</dbReference>
<sequence>MHFRLIKELQGHSHYVTSVKFSPDGTKIVSASYDKTVRIWDVKSGTTIQKLDGHVSWVNDAGFSPDGSMIVSCSNDNTVRIWNVSSGLEIKKFKQHQLSVMTTQFSPDGTIVMSSSLDATISLWKFNTNYDVKMLTGHSTGVRDAKFSPDGQTAVSSSYDQVIGLWSVQSGQQVGELSGFSGLALRAQFSPDGLSIVSGATDGTICIWNANSKKKQNACQGHSNWVTDVKYSPNGRFIVSCSHDETIRIWDTETGQEIQKLEGHTLSVTRVDISPDCYTIESGNSFLTENNVNKEKCNPKNLNYFIKNSKILFVPFGFSIVFNYHPHRTTACLLIKKKNQRHLPIIKTKLKLVINWDSDINGEICHHFTSIYMQRIGPENRNTYCSPEIKKKIKPLLLSLPEASSNEEPPNAYCNKKNTLYILHHLFFCYSTHNDDLPFDLIYIEFFFNFLLINYCLSESIKLCLLL</sequence>
<keyword evidence="3" id="KW-0833">Ubl conjugation pathway</keyword>
<feature type="repeat" description="WD" evidence="4">
    <location>
        <begin position="51"/>
        <end position="92"/>
    </location>
</feature>
<evidence type="ECO:0000256" key="1">
    <source>
        <dbReference type="ARBA" id="ARBA00022574"/>
    </source>
</evidence>
<dbReference type="PRINTS" id="PR00320">
    <property type="entry name" value="GPROTEINBRPT"/>
</dbReference>
<accession>X6MDC7</accession>
<name>X6MDC7_RETFI</name>
<keyword evidence="2" id="KW-0677">Repeat</keyword>
<dbReference type="PROSITE" id="PS50294">
    <property type="entry name" value="WD_REPEATS_REGION"/>
    <property type="match status" value="6"/>
</dbReference>
<dbReference type="Gene3D" id="2.130.10.10">
    <property type="entry name" value="YVTN repeat-like/Quinoprotein amine dehydrogenase"/>
    <property type="match status" value="3"/>
</dbReference>
<dbReference type="EMBL" id="ASPP01021807">
    <property type="protein sequence ID" value="ETO12028.1"/>
    <property type="molecule type" value="Genomic_DNA"/>
</dbReference>
<evidence type="ECO:0000313" key="5">
    <source>
        <dbReference type="EMBL" id="ETO12028.1"/>
    </source>
</evidence>
<dbReference type="OrthoDB" id="361494at2759"/>
<dbReference type="SUPFAM" id="SSF50978">
    <property type="entry name" value="WD40 repeat-like"/>
    <property type="match status" value="1"/>
</dbReference>
<dbReference type="Pfam" id="PF00400">
    <property type="entry name" value="WD40"/>
    <property type="match status" value="6"/>
</dbReference>
<comment type="caution">
    <text evidence="5">The sequence shown here is derived from an EMBL/GenBank/DDBJ whole genome shotgun (WGS) entry which is preliminary data.</text>
</comment>
<dbReference type="GO" id="GO:0000209">
    <property type="term" value="P:protein polyubiquitination"/>
    <property type="evidence" value="ECO:0007669"/>
    <property type="project" value="TreeGrafter"/>
</dbReference>
<gene>
    <name evidence="5" type="ORF">RFI_25348</name>
</gene>
<reference evidence="5 6" key="1">
    <citation type="journal article" date="2013" name="Curr. Biol.">
        <title>The Genome of the Foraminiferan Reticulomyxa filosa.</title>
        <authorList>
            <person name="Glockner G."/>
            <person name="Hulsmann N."/>
            <person name="Schleicher M."/>
            <person name="Noegel A.A."/>
            <person name="Eichinger L."/>
            <person name="Gallinger C."/>
            <person name="Pawlowski J."/>
            <person name="Sierra R."/>
            <person name="Euteneuer U."/>
            <person name="Pillet L."/>
            <person name="Moustafa A."/>
            <person name="Platzer M."/>
            <person name="Groth M."/>
            <person name="Szafranski K."/>
            <person name="Schliwa M."/>
        </authorList>
    </citation>
    <scope>NUCLEOTIDE SEQUENCE [LARGE SCALE GENOMIC DNA]</scope>
</reference>
<feature type="repeat" description="WD" evidence="4">
    <location>
        <begin position="9"/>
        <end position="50"/>
    </location>
</feature>
<dbReference type="InterPro" id="IPR020472">
    <property type="entry name" value="WD40_PAC1"/>
</dbReference>
<keyword evidence="1 4" id="KW-0853">WD repeat</keyword>
<feature type="repeat" description="WD" evidence="4">
    <location>
        <begin position="135"/>
        <end position="176"/>
    </location>
</feature>
<dbReference type="Proteomes" id="UP000023152">
    <property type="component" value="Unassembled WGS sequence"/>
</dbReference>
<dbReference type="CDD" id="cd00200">
    <property type="entry name" value="WD40"/>
    <property type="match status" value="1"/>
</dbReference>
<dbReference type="PANTHER" id="PTHR15622">
    <property type="entry name" value="WD40 REPEAT PROTEIN"/>
    <property type="match status" value="1"/>
</dbReference>
<dbReference type="PANTHER" id="PTHR15622:SF2">
    <property type="entry name" value="U4_U6 SMALL NUCLEAR RIBONUCLEOPROTEIN PRP4"/>
    <property type="match status" value="1"/>
</dbReference>
<dbReference type="AlphaFoldDB" id="X6MDC7"/>
<evidence type="ECO:0000256" key="2">
    <source>
        <dbReference type="ARBA" id="ARBA00022737"/>
    </source>
</evidence>
<keyword evidence="6" id="KW-1185">Reference proteome</keyword>